<dbReference type="EMBL" id="BHWB01000008">
    <property type="protein sequence ID" value="GCB35775.1"/>
    <property type="molecule type" value="Genomic_DNA"/>
</dbReference>
<proteinExistence type="predicted"/>
<accession>A0A401LW84</accession>
<dbReference type="InterPro" id="IPR025161">
    <property type="entry name" value="IS402-like_dom"/>
</dbReference>
<dbReference type="PANTHER" id="PTHR30007">
    <property type="entry name" value="PHP DOMAIN PROTEIN"/>
    <property type="match status" value="1"/>
</dbReference>
<reference evidence="2 3" key="1">
    <citation type="submission" date="2018-10" db="EMBL/GenBank/DDBJ databases">
        <title>Draft Genome Sequence of Bacteroides sp. KCTC 15687.</title>
        <authorList>
            <person name="Yu S.Y."/>
            <person name="Kim J.S."/>
            <person name="Oh B.S."/>
            <person name="Park S.H."/>
            <person name="Kang S.W."/>
            <person name="Park J.E."/>
            <person name="Choi S.H."/>
            <person name="Han K.I."/>
            <person name="Lee K.C."/>
            <person name="Eom M.K."/>
            <person name="Suh M.K."/>
            <person name="Lee D.H."/>
            <person name="Yoon H."/>
            <person name="Kim B."/>
            <person name="Yang S.J."/>
            <person name="Lee J.S."/>
            <person name="Lee J.H."/>
        </authorList>
    </citation>
    <scope>NUCLEOTIDE SEQUENCE [LARGE SCALE GENOMIC DNA]</scope>
    <source>
        <strain evidence="2 3">KCTC 15687</strain>
    </source>
</reference>
<keyword evidence="3" id="KW-1185">Reference proteome</keyword>
<evidence type="ECO:0000259" key="1">
    <source>
        <dbReference type="Pfam" id="PF13340"/>
    </source>
</evidence>
<dbReference type="Proteomes" id="UP000288079">
    <property type="component" value="Unassembled WGS sequence"/>
</dbReference>
<dbReference type="PANTHER" id="PTHR30007:SF0">
    <property type="entry name" value="TRANSPOSASE"/>
    <property type="match status" value="1"/>
</dbReference>
<dbReference type="Pfam" id="PF13340">
    <property type="entry name" value="DUF4096"/>
    <property type="match status" value="1"/>
</dbReference>
<name>A0A401LW84_9BACE</name>
<feature type="domain" description="Insertion element IS402-like" evidence="1">
    <location>
        <begin position="1"/>
        <end position="44"/>
    </location>
</feature>
<dbReference type="AlphaFoldDB" id="A0A401LW84"/>
<evidence type="ECO:0000313" key="3">
    <source>
        <dbReference type="Proteomes" id="UP000288079"/>
    </source>
</evidence>
<sequence length="101" mass="12160">MINVMIYIAKNGRQWRILPTGFGPWQNVYFYFRKWKLEGIFKELIHYLHESVRKVFGKSVSPRVELIDYRSVRTTHHRDSREYGIDGGKKVKGRKEQIIYV</sequence>
<evidence type="ECO:0000313" key="2">
    <source>
        <dbReference type="EMBL" id="GCB35775.1"/>
    </source>
</evidence>
<comment type="caution">
    <text evidence="2">The sequence shown here is derived from an EMBL/GenBank/DDBJ whole genome shotgun (WGS) entry which is preliminary data.</text>
</comment>
<protein>
    <recommendedName>
        <fullName evidence="1">Insertion element IS402-like domain-containing protein</fullName>
    </recommendedName>
</protein>
<organism evidence="2 3">
    <name type="scientific">Bacteroides faecalis</name>
    <dbReference type="NCBI Taxonomy" id="2447885"/>
    <lineage>
        <taxon>Bacteria</taxon>
        <taxon>Pseudomonadati</taxon>
        <taxon>Bacteroidota</taxon>
        <taxon>Bacteroidia</taxon>
        <taxon>Bacteroidales</taxon>
        <taxon>Bacteroidaceae</taxon>
        <taxon>Bacteroides</taxon>
    </lineage>
</organism>
<gene>
    <name evidence="2" type="ORF">KGMB02408_27200</name>
</gene>